<dbReference type="EMBL" id="OX459960">
    <property type="protein sequence ID" value="CAI9165441.1"/>
    <property type="molecule type" value="Genomic_DNA"/>
</dbReference>
<reference evidence="1" key="1">
    <citation type="submission" date="2023-04" db="EMBL/GenBank/DDBJ databases">
        <authorList>
            <consortium name="ELIXIR-Norway"/>
        </authorList>
    </citation>
    <scope>NUCLEOTIDE SEQUENCE [LARGE SCALE GENOMIC DNA]</scope>
</reference>
<proteinExistence type="predicted"/>
<sequence length="101" mass="11241">MSTRRDLCHTGYTRSSGFCMSQCLCLWFLERLESSPPKAGFPEDQALEELAAVPVPEKENNRSPEVKLSNSLKIPFSKNKSHCGGIISALHLTTGETRIPY</sequence>
<protein>
    <submittedName>
        <fullName evidence="1">Uncharacterized protein</fullName>
    </submittedName>
</protein>
<dbReference type="Proteomes" id="UP001176941">
    <property type="component" value="Chromosome 24"/>
</dbReference>
<accession>A0ABN8YXR7</accession>
<evidence type="ECO:0000313" key="2">
    <source>
        <dbReference type="Proteomes" id="UP001176941"/>
    </source>
</evidence>
<keyword evidence="2" id="KW-1185">Reference proteome</keyword>
<evidence type="ECO:0000313" key="1">
    <source>
        <dbReference type="EMBL" id="CAI9165441.1"/>
    </source>
</evidence>
<name>A0ABN8YXR7_RANTA</name>
<organism evidence="1 2">
    <name type="scientific">Rangifer tarandus platyrhynchus</name>
    <name type="common">Svalbard reindeer</name>
    <dbReference type="NCBI Taxonomy" id="3082113"/>
    <lineage>
        <taxon>Eukaryota</taxon>
        <taxon>Metazoa</taxon>
        <taxon>Chordata</taxon>
        <taxon>Craniata</taxon>
        <taxon>Vertebrata</taxon>
        <taxon>Euteleostomi</taxon>
        <taxon>Mammalia</taxon>
        <taxon>Eutheria</taxon>
        <taxon>Laurasiatheria</taxon>
        <taxon>Artiodactyla</taxon>
        <taxon>Ruminantia</taxon>
        <taxon>Pecora</taxon>
        <taxon>Cervidae</taxon>
        <taxon>Odocoileinae</taxon>
        <taxon>Rangifer</taxon>
    </lineage>
</organism>
<gene>
    <name evidence="1" type="ORF">MRATA1EN1_LOCUS14403</name>
</gene>